<comment type="cofactor">
    <cofactor evidence="2">
        <name>[4Fe-4S] cluster</name>
        <dbReference type="ChEBI" id="CHEBI:49883"/>
    </cofactor>
</comment>
<keyword evidence="5" id="KW-0479">Metal-binding</keyword>
<dbReference type="Pfam" id="PF00730">
    <property type="entry name" value="HhH-GPD"/>
    <property type="match status" value="1"/>
</dbReference>
<comment type="caution">
    <text evidence="14">The sequence shown here is derived from an EMBL/GenBank/DDBJ whole genome shotgun (WGS) entry which is preliminary data.</text>
</comment>
<keyword evidence="8" id="KW-0408">Iron</keyword>
<dbReference type="EMBL" id="JAOQKJ010000008">
    <property type="protein sequence ID" value="MCU6744996.1"/>
    <property type="molecule type" value="Genomic_DNA"/>
</dbReference>
<evidence type="ECO:0000256" key="2">
    <source>
        <dbReference type="ARBA" id="ARBA00001966"/>
    </source>
</evidence>
<dbReference type="Gene3D" id="3.40.1350.60">
    <property type="match status" value="1"/>
</dbReference>
<dbReference type="Gene3D" id="3.90.79.10">
    <property type="entry name" value="Nucleoside Triphosphate Pyrophosphohydrolase"/>
    <property type="match status" value="1"/>
</dbReference>
<keyword evidence="7" id="KW-0378">Hydrolase</keyword>
<proteinExistence type="inferred from homology"/>
<dbReference type="Gene3D" id="1.10.340.30">
    <property type="entry name" value="Hypothetical protein, domain 2"/>
    <property type="match status" value="1"/>
</dbReference>
<dbReference type="PROSITE" id="PS01155">
    <property type="entry name" value="ENDONUCLEASE_III_2"/>
    <property type="match status" value="1"/>
</dbReference>
<dbReference type="InterPro" id="IPR029119">
    <property type="entry name" value="MutY_C"/>
</dbReference>
<comment type="similarity">
    <text evidence="3">Belongs to the Nth/MutY family.</text>
</comment>
<dbReference type="HAMAP" id="MF_00095">
    <property type="entry name" value="SfsA"/>
    <property type="match status" value="1"/>
</dbReference>
<name>A0ABT2T4V2_9FIRM</name>
<dbReference type="InterPro" id="IPR044298">
    <property type="entry name" value="MIG/MutY"/>
</dbReference>
<evidence type="ECO:0000256" key="4">
    <source>
        <dbReference type="ARBA" id="ARBA00022485"/>
    </source>
</evidence>
<evidence type="ECO:0000256" key="8">
    <source>
        <dbReference type="ARBA" id="ARBA00023004"/>
    </source>
</evidence>
<dbReference type="InterPro" id="IPR004036">
    <property type="entry name" value="Endonuclease-III-like_CS2"/>
</dbReference>
<dbReference type="CDD" id="cd00056">
    <property type="entry name" value="ENDO3c"/>
    <property type="match status" value="1"/>
</dbReference>
<reference evidence="14 15" key="1">
    <citation type="journal article" date="2021" name="ISME Commun">
        <title>Automated analysis of genomic sequences facilitates high-throughput and comprehensive description of bacteria.</title>
        <authorList>
            <person name="Hitch T.C.A."/>
        </authorList>
    </citation>
    <scope>NUCLEOTIDE SEQUENCE [LARGE SCALE GENOMIC DNA]</scope>
    <source>
        <strain evidence="14 15">Sanger_18</strain>
    </source>
</reference>
<dbReference type="SUPFAM" id="SSF55811">
    <property type="entry name" value="Nudix"/>
    <property type="match status" value="1"/>
</dbReference>
<dbReference type="NCBIfam" id="TIGR01084">
    <property type="entry name" value="mutY"/>
    <property type="match status" value="1"/>
</dbReference>
<protein>
    <recommendedName>
        <fullName evidence="12">Sugar fermentation stimulation protein homolog</fullName>
    </recommendedName>
</protein>
<sequence>MKYGQIEKAYFENRPNRFIAYVDRLSQQERVHVKNTGRCRELLLPGAEVYLARGSEDKKEERKTKYDLVAVKKGERIINMDSQAPNQAVYEWLLEKKLFPDLVSVRPETTYGDSRFDFYVETQDEKIFLEVKGVTLERDGVVLFPDAPSERAVKHVKELITAARNGFGAYLIFVIQMQDVQYFMPNEETQPEFAEVLREARREGVKILAYDCQVTPQSMEIRKPVPVKLSLLDRIEKPLLSWYDRGRRILPWREDPTPYHVWVSEIMLQQTRVEAVKPYYDRFMQTLPDIASLAAAEEETLLKLWEGLGYYNRVRNLNKAAVMIMEEYGGRMPDEYEEIQKLPGIGSYTAGAIASIAYHRKAPAVDGNVLRVLGRLRMDGGDIMQQSVKKRVEEELFLSMGEERPGDFNQALMELGAMVCIPNGEPRCGQCPWENLCLAHREGRETEFPVKSAKKPRTIEEKTVLIILDENRAALCKRPSKGLLAGMYEFPSISGKRTEEEVLSYLKDRGLSVLRIEPLRECRHIFTHKEWHMTGYFIRVDELSRQTDGEYIFAEKNEAKDKYPIPSAYDVYRKYFYEKIV</sequence>
<keyword evidence="10" id="KW-0234">DNA repair</keyword>
<dbReference type="InterPro" id="IPR023170">
    <property type="entry name" value="HhH_base_excis_C"/>
</dbReference>
<keyword evidence="11" id="KW-0326">Glycosidase</keyword>
<evidence type="ECO:0000256" key="11">
    <source>
        <dbReference type="ARBA" id="ARBA00023295"/>
    </source>
</evidence>
<dbReference type="PANTHER" id="PTHR42944">
    <property type="entry name" value="ADENINE DNA GLYCOSYLASE"/>
    <property type="match status" value="1"/>
</dbReference>
<dbReference type="InterPro" id="IPR000445">
    <property type="entry name" value="HhH_motif"/>
</dbReference>
<accession>A0ABT2T4V2</accession>
<gene>
    <name evidence="14" type="primary">mutY</name>
    <name evidence="12" type="synonym">sfsA</name>
    <name evidence="14" type="ORF">OCV77_10900</name>
</gene>
<dbReference type="PANTHER" id="PTHR42944:SF1">
    <property type="entry name" value="ADENINE DNA GLYCOSYLASE"/>
    <property type="match status" value="1"/>
</dbReference>
<dbReference type="CDD" id="cd03431">
    <property type="entry name" value="NUDIX_DNA_Glycosylase_C-MutY"/>
    <property type="match status" value="1"/>
</dbReference>
<evidence type="ECO:0000259" key="13">
    <source>
        <dbReference type="SMART" id="SM00478"/>
    </source>
</evidence>
<evidence type="ECO:0000256" key="1">
    <source>
        <dbReference type="ARBA" id="ARBA00000843"/>
    </source>
</evidence>
<evidence type="ECO:0000256" key="7">
    <source>
        <dbReference type="ARBA" id="ARBA00022801"/>
    </source>
</evidence>
<dbReference type="RefSeq" id="WP_262575112.1">
    <property type="nucleotide sequence ID" value="NZ_JAOQKJ010000008.1"/>
</dbReference>
<keyword evidence="9" id="KW-0411">Iron-sulfur</keyword>
<evidence type="ECO:0000256" key="12">
    <source>
        <dbReference type="HAMAP-Rule" id="MF_00095"/>
    </source>
</evidence>
<dbReference type="CDD" id="cd22359">
    <property type="entry name" value="SfsA-like_bacterial"/>
    <property type="match status" value="1"/>
</dbReference>
<evidence type="ECO:0000256" key="9">
    <source>
        <dbReference type="ARBA" id="ARBA00023014"/>
    </source>
</evidence>
<dbReference type="Gene3D" id="2.40.50.580">
    <property type="match status" value="1"/>
</dbReference>
<organism evidence="14 15">
    <name type="scientific">Suilimivivens aceti</name>
    <dbReference type="NCBI Taxonomy" id="2981774"/>
    <lineage>
        <taxon>Bacteria</taxon>
        <taxon>Bacillati</taxon>
        <taxon>Bacillota</taxon>
        <taxon>Clostridia</taxon>
        <taxon>Lachnospirales</taxon>
        <taxon>Lachnospiraceae</taxon>
        <taxon>Suilimivivens</taxon>
    </lineage>
</organism>
<feature type="domain" description="HhH-GPD" evidence="13">
    <location>
        <begin position="267"/>
        <end position="418"/>
    </location>
</feature>
<keyword evidence="6" id="KW-0227">DNA damage</keyword>
<dbReference type="InterPro" id="IPR040452">
    <property type="entry name" value="SfsA_C"/>
</dbReference>
<dbReference type="Proteomes" id="UP001652432">
    <property type="component" value="Unassembled WGS sequence"/>
</dbReference>
<dbReference type="InterPro" id="IPR003265">
    <property type="entry name" value="HhH-GPD_domain"/>
</dbReference>
<dbReference type="NCBIfam" id="TIGR00230">
    <property type="entry name" value="sfsA"/>
    <property type="match status" value="1"/>
</dbReference>
<dbReference type="Pfam" id="PF14815">
    <property type="entry name" value="NUDIX_4"/>
    <property type="match status" value="1"/>
</dbReference>
<comment type="catalytic activity">
    <reaction evidence="1">
        <text>Hydrolyzes free adenine bases from 7,8-dihydro-8-oxoguanine:adenine mismatched double-stranded DNA, leaving an apurinic site.</text>
        <dbReference type="EC" id="3.2.2.31"/>
    </reaction>
</comment>
<evidence type="ECO:0000313" key="14">
    <source>
        <dbReference type="EMBL" id="MCU6744996.1"/>
    </source>
</evidence>
<dbReference type="InterPro" id="IPR011257">
    <property type="entry name" value="DNA_glycosylase"/>
</dbReference>
<dbReference type="Pfam" id="PF00633">
    <property type="entry name" value="HHH"/>
    <property type="match status" value="1"/>
</dbReference>
<dbReference type="Pfam" id="PF03749">
    <property type="entry name" value="SfsA"/>
    <property type="match status" value="1"/>
</dbReference>
<dbReference type="InterPro" id="IPR041465">
    <property type="entry name" value="SfsA_N"/>
</dbReference>
<dbReference type="InterPro" id="IPR005760">
    <property type="entry name" value="A/G_AdeGlyc_MutY"/>
</dbReference>
<dbReference type="InterPro" id="IPR005224">
    <property type="entry name" value="SfsA"/>
</dbReference>
<evidence type="ECO:0000256" key="3">
    <source>
        <dbReference type="ARBA" id="ARBA00008343"/>
    </source>
</evidence>
<evidence type="ECO:0000256" key="6">
    <source>
        <dbReference type="ARBA" id="ARBA00022763"/>
    </source>
</evidence>
<dbReference type="SMART" id="SM00478">
    <property type="entry name" value="ENDO3c"/>
    <property type="match status" value="1"/>
</dbReference>
<evidence type="ECO:0000313" key="15">
    <source>
        <dbReference type="Proteomes" id="UP001652432"/>
    </source>
</evidence>
<comment type="similarity">
    <text evidence="12">Belongs to the SfsA family.</text>
</comment>
<dbReference type="Gene3D" id="1.10.1670.10">
    <property type="entry name" value="Helix-hairpin-Helix base-excision DNA repair enzymes (C-terminal)"/>
    <property type="match status" value="1"/>
</dbReference>
<dbReference type="InterPro" id="IPR015797">
    <property type="entry name" value="NUDIX_hydrolase-like_dom_sf"/>
</dbReference>
<evidence type="ECO:0000256" key="10">
    <source>
        <dbReference type="ARBA" id="ARBA00023204"/>
    </source>
</evidence>
<evidence type="ECO:0000256" key="5">
    <source>
        <dbReference type="ARBA" id="ARBA00022723"/>
    </source>
</evidence>
<dbReference type="SUPFAM" id="SSF48150">
    <property type="entry name" value="DNA-glycosylase"/>
    <property type="match status" value="1"/>
</dbReference>
<keyword evidence="15" id="KW-1185">Reference proteome</keyword>
<keyword evidence="4" id="KW-0004">4Fe-4S</keyword>
<dbReference type="Pfam" id="PF17746">
    <property type="entry name" value="SfsA_N"/>
    <property type="match status" value="1"/>
</dbReference>